<keyword evidence="2" id="KW-1185">Reference proteome</keyword>
<protein>
    <submittedName>
        <fullName evidence="1">Cyclopropane fatty acid synthase and related methyltransferases</fullName>
    </submittedName>
</protein>
<comment type="caution">
    <text evidence="1">The sequence shown here is derived from an EMBL/GenBank/DDBJ whole genome shotgun (WGS) entry which is preliminary data.</text>
</comment>
<accession>A0A286TUU6</accession>
<dbReference type="GO" id="GO:0032259">
    <property type="term" value="P:methylation"/>
    <property type="evidence" value="ECO:0007669"/>
    <property type="project" value="UniProtKB-KW"/>
</dbReference>
<keyword evidence="1" id="KW-0808">Transferase</keyword>
<proteinExistence type="predicted"/>
<evidence type="ECO:0000313" key="1">
    <source>
        <dbReference type="EMBL" id="GAX59662.1"/>
    </source>
</evidence>
<evidence type="ECO:0000313" key="2">
    <source>
        <dbReference type="Proteomes" id="UP000218542"/>
    </source>
</evidence>
<organism evidence="1 2">
    <name type="scientific">Candidatus Scalindua japonica</name>
    <dbReference type="NCBI Taxonomy" id="1284222"/>
    <lineage>
        <taxon>Bacteria</taxon>
        <taxon>Pseudomonadati</taxon>
        <taxon>Planctomycetota</taxon>
        <taxon>Candidatus Brocadiia</taxon>
        <taxon>Candidatus Brocadiales</taxon>
        <taxon>Candidatus Scalinduaceae</taxon>
        <taxon>Candidatus Scalindua</taxon>
    </lineage>
</organism>
<sequence>MVSILTHKKVLTFCLILMSVNFSFHTGVSFSGEKDTSADLKFSGVDFKNGLLKVSVDKQSFKKVMNEIAKKADIQILIYFAAEEELTIGFDYLPLEKGLKRLLRGKNYAFCRSREDQQPDRLTSVMVFNREEGVSVVIKDEIMTLDQQQSLDEILQKHFLNGGNPSKQFDEALEKVIKMDIHKEVTDFKNALYQSGVEAGSKEIREISAVFDKLQKDVEETFPPLNN</sequence>
<dbReference type="OrthoDB" id="9853218at2"/>
<dbReference type="EMBL" id="BAOS01000004">
    <property type="protein sequence ID" value="GAX59662.1"/>
    <property type="molecule type" value="Genomic_DNA"/>
</dbReference>
<keyword evidence="1" id="KW-0489">Methyltransferase</keyword>
<gene>
    <name evidence="1" type="ORF">SCALIN_C04_0150</name>
</gene>
<dbReference type="AlphaFoldDB" id="A0A286TUU6"/>
<name>A0A286TUU6_9BACT</name>
<reference evidence="1 2" key="1">
    <citation type="journal article" date="2017" name="Environ. Microbiol. Rep.">
        <title>Genetic diversity of marine anaerobic ammonium-oxidizing bacteria as revealed by genomic and proteomic analyses of 'Candidatus Scalindua japonica'.</title>
        <authorList>
            <person name="Oshiki M."/>
            <person name="Mizuto K."/>
            <person name="Kimura Z."/>
            <person name="Kindaichi T."/>
            <person name="Satoh H."/>
            <person name="Okabe S."/>
        </authorList>
    </citation>
    <scope>NUCLEOTIDE SEQUENCE [LARGE SCALE GENOMIC DNA]</scope>
    <source>
        <strain evidence="2">husup-a2</strain>
    </source>
</reference>
<dbReference type="RefSeq" id="WP_096892797.1">
    <property type="nucleotide sequence ID" value="NZ_BAOS01000004.1"/>
</dbReference>
<dbReference type="Proteomes" id="UP000218542">
    <property type="component" value="Unassembled WGS sequence"/>
</dbReference>
<dbReference type="GO" id="GO:0008168">
    <property type="term" value="F:methyltransferase activity"/>
    <property type="evidence" value="ECO:0007669"/>
    <property type="project" value="UniProtKB-KW"/>
</dbReference>